<protein>
    <recommendedName>
        <fullName evidence="4">PKD domain-containing protein</fullName>
    </recommendedName>
</protein>
<organism evidence="2 3">
    <name type="scientific">Maribacter aquimaris</name>
    <dbReference type="NCBI Taxonomy" id="2737171"/>
    <lineage>
        <taxon>Bacteria</taxon>
        <taxon>Pseudomonadati</taxon>
        <taxon>Bacteroidota</taxon>
        <taxon>Flavobacteriia</taxon>
        <taxon>Flavobacteriales</taxon>
        <taxon>Flavobacteriaceae</taxon>
        <taxon>Maribacter</taxon>
    </lineage>
</organism>
<evidence type="ECO:0000313" key="2">
    <source>
        <dbReference type="EMBL" id="MBD0777281.1"/>
    </source>
</evidence>
<sequence length="402" mass="43971">MIMNKYLYNFKYMVLGIFVSLTSCVSDNLADIGDLEDITGPTPFYNYTNITSSEFDCNDVELWANYEYNFQAGSNLAVNGIYYEWTVVPSEGVTLINKDLPVLKQSIEAELATVVALEDEIAKLEFKIPCETNQDKIDVLEADIDALQVELAAAEAALSEETLQNVADLESQIAALEPATLQDRELIFSFPGPGEYTVGLTVKDNLGKSDYTEKLITVNQAVPTIPLPEIAEPSFEVNSLFDGTGDGRDSWRVPSNDAWSPLGGGTTVIQINTDSDPVNTPNLPDGVKAAKFPAGGDRVAYQEIEVTPGATYVITYFSAFEEDNYGEMKVSILAPNTSSYAEAQLEANIIATRTDNNVGRVDNVFKKHAITFEAGEYESVIIFATNSGVESRLDAFEISVKQ</sequence>
<gene>
    <name evidence="2" type="ORF">HPE56_05695</name>
</gene>
<evidence type="ECO:0008006" key="4">
    <source>
        <dbReference type="Google" id="ProtNLM"/>
    </source>
</evidence>
<dbReference type="InterPro" id="IPR035986">
    <property type="entry name" value="PKD_dom_sf"/>
</dbReference>
<dbReference type="Gene3D" id="2.60.40.10">
    <property type="entry name" value="Immunoglobulins"/>
    <property type="match status" value="1"/>
</dbReference>
<dbReference type="Gene3D" id="2.60.120.260">
    <property type="entry name" value="Galactose-binding domain-like"/>
    <property type="match status" value="1"/>
</dbReference>
<dbReference type="SUPFAM" id="SSF49299">
    <property type="entry name" value="PKD domain"/>
    <property type="match status" value="1"/>
</dbReference>
<dbReference type="EMBL" id="JABTCF010000002">
    <property type="protein sequence ID" value="MBD0777281.1"/>
    <property type="molecule type" value="Genomic_DNA"/>
</dbReference>
<dbReference type="PROSITE" id="PS51257">
    <property type="entry name" value="PROKAR_LIPOPROTEIN"/>
    <property type="match status" value="1"/>
</dbReference>
<comment type="caution">
    <text evidence="2">The sequence shown here is derived from an EMBL/GenBank/DDBJ whole genome shotgun (WGS) entry which is preliminary data.</text>
</comment>
<reference evidence="2" key="1">
    <citation type="submission" date="2020-05" db="EMBL/GenBank/DDBJ databases">
        <title>The draft genome sequence of Maribacter sp. ANRC-HE7.</title>
        <authorList>
            <person name="Mu L."/>
        </authorList>
    </citation>
    <scope>NUCLEOTIDE SEQUENCE</scope>
    <source>
        <strain evidence="2">ANRC-HE7</strain>
    </source>
</reference>
<evidence type="ECO:0000256" key="1">
    <source>
        <dbReference type="SAM" id="Coils"/>
    </source>
</evidence>
<keyword evidence="3" id="KW-1185">Reference proteome</keyword>
<name>A0ABR7UYF5_9FLAO</name>
<feature type="coiled-coil region" evidence="1">
    <location>
        <begin position="107"/>
        <end position="164"/>
    </location>
</feature>
<dbReference type="InterPro" id="IPR013783">
    <property type="entry name" value="Ig-like_fold"/>
</dbReference>
<evidence type="ECO:0000313" key="3">
    <source>
        <dbReference type="Proteomes" id="UP001166021"/>
    </source>
</evidence>
<proteinExistence type="predicted"/>
<keyword evidence="1" id="KW-0175">Coiled coil</keyword>
<accession>A0ABR7UYF5</accession>
<dbReference type="Proteomes" id="UP001166021">
    <property type="component" value="Unassembled WGS sequence"/>
</dbReference>